<dbReference type="Proteomes" id="UP000462435">
    <property type="component" value="Unassembled WGS sequence"/>
</dbReference>
<dbReference type="PANTHER" id="PTHR43689:SF8">
    <property type="entry name" value="ALPHA_BETA-HYDROLASES SUPERFAMILY PROTEIN"/>
    <property type="match status" value="1"/>
</dbReference>
<dbReference type="PANTHER" id="PTHR43689">
    <property type="entry name" value="HYDROLASE"/>
    <property type="match status" value="1"/>
</dbReference>
<gene>
    <name evidence="2" type="primary">mhpC</name>
    <name evidence="2" type="ORF">GAK35_01650</name>
</gene>
<dbReference type="SUPFAM" id="SSF53474">
    <property type="entry name" value="alpha/beta-Hydrolases"/>
    <property type="match status" value="1"/>
</dbReference>
<dbReference type="AlphaFoldDB" id="A0A7V8JUX7"/>
<proteinExistence type="predicted"/>
<feature type="domain" description="AB hydrolase-1" evidence="1">
    <location>
        <begin position="48"/>
        <end position="280"/>
    </location>
</feature>
<protein>
    <submittedName>
        <fullName evidence="2">2-hydroxy-6-oxononadienedioate/2-hydroxy-6-oxononatrienedioate hydrolase</fullName>
    </submittedName>
</protein>
<dbReference type="Gene3D" id="3.40.50.1820">
    <property type="entry name" value="alpha/beta hydrolase"/>
    <property type="match status" value="1"/>
</dbReference>
<dbReference type="InterPro" id="IPR029058">
    <property type="entry name" value="AB_hydrolase_fold"/>
</dbReference>
<evidence type="ECO:0000313" key="3">
    <source>
        <dbReference type="Proteomes" id="UP000462435"/>
    </source>
</evidence>
<keyword evidence="2" id="KW-0378">Hydrolase</keyword>
<evidence type="ECO:0000259" key="1">
    <source>
        <dbReference type="Pfam" id="PF12697"/>
    </source>
</evidence>
<evidence type="ECO:0000313" key="2">
    <source>
        <dbReference type="EMBL" id="KAF1044656.1"/>
    </source>
</evidence>
<comment type="caution">
    <text evidence="2">The sequence shown here is derived from an EMBL/GenBank/DDBJ whole genome shotgun (WGS) entry which is preliminary data.</text>
</comment>
<dbReference type="EMBL" id="WNDX01000040">
    <property type="protein sequence ID" value="KAF1044656.1"/>
    <property type="molecule type" value="Genomic_DNA"/>
</dbReference>
<dbReference type="InterPro" id="IPR000073">
    <property type="entry name" value="AB_hydrolase_1"/>
</dbReference>
<accession>A0A7V8JUX7</accession>
<organism evidence="2 3">
    <name type="scientific">Herbaspirillum frisingense</name>
    <dbReference type="NCBI Taxonomy" id="92645"/>
    <lineage>
        <taxon>Bacteria</taxon>
        <taxon>Pseudomonadati</taxon>
        <taxon>Pseudomonadota</taxon>
        <taxon>Betaproteobacteria</taxon>
        <taxon>Burkholderiales</taxon>
        <taxon>Oxalobacteraceae</taxon>
        <taxon>Herbaspirillum</taxon>
    </lineage>
</organism>
<name>A0A7V8JUX7_9BURK</name>
<dbReference type="Pfam" id="PF12697">
    <property type="entry name" value="Abhydrolase_6"/>
    <property type="match status" value="1"/>
</dbReference>
<reference evidence="3" key="1">
    <citation type="journal article" date="2020" name="MBio">
        <title>Horizontal gene transfer to a defensive symbiont with a reduced genome amongst a multipartite beetle microbiome.</title>
        <authorList>
            <person name="Waterworth S.C."/>
            <person name="Florez L.V."/>
            <person name="Rees E.R."/>
            <person name="Hertweck C."/>
            <person name="Kaltenpoth M."/>
            <person name="Kwan J.C."/>
        </authorList>
    </citation>
    <scope>NUCLEOTIDE SEQUENCE [LARGE SCALE GENOMIC DNA]</scope>
</reference>
<dbReference type="GO" id="GO:0016787">
    <property type="term" value="F:hydrolase activity"/>
    <property type="evidence" value="ECO:0007669"/>
    <property type="project" value="UniProtKB-KW"/>
</dbReference>
<sequence length="292" mass="30560">MNAPATAARASDLTDQLALLEGRFAERSVGVAGGVVSYRTCGAGPATVVLLHGISSGAASWLQCALALEDGMRVVAWNAPGYGSSTPLPMARPKATDYATRLQQMLCALEITDCVLVGHSLGALMAAAYIAGGDGRARRTLLADPAQGYGAPAKRERARAVEEERLGALRTLGIAGMAAKRSRLLSAHAADAHHDWVRWNMQRLDAGGYTQAVHLLCGDDIAGYLGAASRQGVSVACGALDVVTTPEASEGLARQFDLPFTTVDAAGHACYIEQPAVFAALIREQFTQLNQN</sequence>